<evidence type="ECO:0000259" key="13">
    <source>
        <dbReference type="PROSITE" id="PS50109"/>
    </source>
</evidence>
<evidence type="ECO:0000256" key="9">
    <source>
        <dbReference type="ARBA" id="ARBA00022840"/>
    </source>
</evidence>
<dbReference type="Proteomes" id="UP000182692">
    <property type="component" value="Unassembled WGS sequence"/>
</dbReference>
<keyword evidence="5" id="KW-0808">Transferase</keyword>
<keyword evidence="10 12" id="KW-1133">Transmembrane helix</keyword>
<accession>A0A1I5X483</accession>
<gene>
    <name evidence="14" type="ORF">SAMN03084138_04539</name>
</gene>
<keyword evidence="11 12" id="KW-0472">Membrane</keyword>
<keyword evidence="4" id="KW-0597">Phosphoprotein</keyword>
<dbReference type="CDD" id="cd16954">
    <property type="entry name" value="HATPase_PhoQ-like"/>
    <property type="match status" value="1"/>
</dbReference>
<keyword evidence="8 14" id="KW-0418">Kinase</keyword>
<comment type="subcellular location">
    <subcellularLocation>
        <location evidence="2">Membrane</location>
    </subcellularLocation>
</comment>
<evidence type="ECO:0000256" key="11">
    <source>
        <dbReference type="ARBA" id="ARBA00023136"/>
    </source>
</evidence>
<organism evidence="14 15">
    <name type="scientific">Enterovibrio norvegicus DSM 15893</name>
    <dbReference type="NCBI Taxonomy" id="1121869"/>
    <lineage>
        <taxon>Bacteria</taxon>
        <taxon>Pseudomonadati</taxon>
        <taxon>Pseudomonadota</taxon>
        <taxon>Gammaproteobacteria</taxon>
        <taxon>Vibrionales</taxon>
        <taxon>Vibrionaceae</taxon>
        <taxon>Enterovibrio</taxon>
    </lineage>
</organism>
<dbReference type="InterPro" id="IPR003594">
    <property type="entry name" value="HATPase_dom"/>
</dbReference>
<evidence type="ECO:0000256" key="7">
    <source>
        <dbReference type="ARBA" id="ARBA00022741"/>
    </source>
</evidence>
<evidence type="ECO:0000256" key="4">
    <source>
        <dbReference type="ARBA" id="ARBA00022553"/>
    </source>
</evidence>
<keyword evidence="9" id="KW-0067">ATP-binding</keyword>
<dbReference type="AlphaFoldDB" id="A0A1I5X483"/>
<dbReference type="PRINTS" id="PR00344">
    <property type="entry name" value="BCTRLSENSOR"/>
</dbReference>
<feature type="domain" description="Histidine kinase" evidence="13">
    <location>
        <begin position="252"/>
        <end position="454"/>
    </location>
</feature>
<dbReference type="InterPro" id="IPR050428">
    <property type="entry name" value="TCS_sensor_his_kinase"/>
</dbReference>
<dbReference type="InterPro" id="IPR036890">
    <property type="entry name" value="HATPase_C_sf"/>
</dbReference>
<dbReference type="EC" id="2.7.13.3" evidence="3"/>
<dbReference type="Gene3D" id="1.10.287.130">
    <property type="match status" value="1"/>
</dbReference>
<sequence length="454" mass="51333">MIKPKMPSPIHRRVITTSISIILVFTVALGLVLNQLYNKSYLALYSSDLLSAVPQIVGELKRDNLLEIDASRIHVAPENRAEMDSVESDYMAFICQPDKSLFWMSGHAKGLGLSDICQVLPYDLVDPELIMYNTHPYVVHEIAEGSGLIEDKFFLVREVAPQLERLSAIKRKTWFYLGMLFIATTALLYAASYWSFSPLRKLAGELNEIAESRLEKLNTDYPSELEDVTDALNRMIELRKEQTQRYRHAMDDLAHSLKSRLAATNALLDDSALSREMMSKRIVEQVSQMDDMVQYQLKRALVGQRGLVREKSEIKPSVDSLTGMLSKVYRDKPVNVTQDFRELESLPLNKNDLTELLGNLLENAFRFCIGEVRVRTRDTVESYILLIEDDGPGIPEPIRDSVFQRGVRADQLNPGTGIGLAVCHEIVESYEGVISVTTSELEGAAFVIQFPKQR</sequence>
<dbReference type="STRING" id="1121869.SAMN03084138_04539"/>
<dbReference type="GO" id="GO:0005524">
    <property type="term" value="F:ATP binding"/>
    <property type="evidence" value="ECO:0007669"/>
    <property type="project" value="UniProtKB-KW"/>
</dbReference>
<dbReference type="PROSITE" id="PS50109">
    <property type="entry name" value="HIS_KIN"/>
    <property type="match status" value="1"/>
</dbReference>
<feature type="transmembrane region" description="Helical" evidence="12">
    <location>
        <begin position="174"/>
        <end position="196"/>
    </location>
</feature>
<dbReference type="EMBL" id="FOWR01000056">
    <property type="protein sequence ID" value="SFQ26636.1"/>
    <property type="molecule type" value="Genomic_DNA"/>
</dbReference>
<reference evidence="14 15" key="1">
    <citation type="submission" date="2016-10" db="EMBL/GenBank/DDBJ databases">
        <authorList>
            <person name="de Groot N.N."/>
        </authorList>
    </citation>
    <scope>NUCLEOTIDE SEQUENCE [LARGE SCALE GENOMIC DNA]</scope>
    <source>
        <strain evidence="14 15">DSM 15893</strain>
    </source>
</reference>
<dbReference type="SMART" id="SM00387">
    <property type="entry name" value="HATPase_c"/>
    <property type="match status" value="1"/>
</dbReference>
<dbReference type="PANTHER" id="PTHR45436:SF4">
    <property type="entry name" value="SENSOR PROTEIN PHOQ"/>
    <property type="match status" value="1"/>
</dbReference>
<name>A0A1I5X483_9GAMM</name>
<dbReference type="SUPFAM" id="SSF55874">
    <property type="entry name" value="ATPase domain of HSP90 chaperone/DNA topoisomerase II/histidine kinase"/>
    <property type="match status" value="1"/>
</dbReference>
<dbReference type="InterPro" id="IPR005467">
    <property type="entry name" value="His_kinase_dom"/>
</dbReference>
<dbReference type="GO" id="GO:0005886">
    <property type="term" value="C:plasma membrane"/>
    <property type="evidence" value="ECO:0007669"/>
    <property type="project" value="TreeGrafter"/>
</dbReference>
<dbReference type="PANTHER" id="PTHR45436">
    <property type="entry name" value="SENSOR HISTIDINE KINASE YKOH"/>
    <property type="match status" value="1"/>
</dbReference>
<protein>
    <recommendedName>
        <fullName evidence="3">histidine kinase</fullName>
        <ecNumber evidence="3">2.7.13.3</ecNumber>
    </recommendedName>
</protein>
<dbReference type="Gene3D" id="3.30.565.10">
    <property type="entry name" value="Histidine kinase-like ATPase, C-terminal domain"/>
    <property type="match status" value="1"/>
</dbReference>
<evidence type="ECO:0000256" key="6">
    <source>
        <dbReference type="ARBA" id="ARBA00022692"/>
    </source>
</evidence>
<comment type="catalytic activity">
    <reaction evidence="1">
        <text>ATP + protein L-histidine = ADP + protein N-phospho-L-histidine.</text>
        <dbReference type="EC" id="2.7.13.3"/>
    </reaction>
</comment>
<feature type="transmembrane region" description="Helical" evidence="12">
    <location>
        <begin position="14"/>
        <end position="33"/>
    </location>
</feature>
<keyword evidence="6 12" id="KW-0812">Transmembrane</keyword>
<evidence type="ECO:0000256" key="5">
    <source>
        <dbReference type="ARBA" id="ARBA00022679"/>
    </source>
</evidence>
<dbReference type="GO" id="GO:0004673">
    <property type="term" value="F:protein histidine kinase activity"/>
    <property type="evidence" value="ECO:0007669"/>
    <property type="project" value="UniProtKB-EC"/>
</dbReference>
<evidence type="ECO:0000256" key="10">
    <source>
        <dbReference type="ARBA" id="ARBA00022989"/>
    </source>
</evidence>
<dbReference type="Pfam" id="PF02518">
    <property type="entry name" value="HATPase_c"/>
    <property type="match status" value="1"/>
</dbReference>
<evidence type="ECO:0000313" key="14">
    <source>
        <dbReference type="EMBL" id="SFQ26636.1"/>
    </source>
</evidence>
<evidence type="ECO:0000256" key="2">
    <source>
        <dbReference type="ARBA" id="ARBA00004370"/>
    </source>
</evidence>
<dbReference type="InterPro" id="IPR004358">
    <property type="entry name" value="Sig_transdc_His_kin-like_C"/>
</dbReference>
<dbReference type="OrthoDB" id="9809567at2"/>
<dbReference type="GeneID" id="35869821"/>
<evidence type="ECO:0000256" key="3">
    <source>
        <dbReference type="ARBA" id="ARBA00012438"/>
    </source>
</evidence>
<dbReference type="InterPro" id="IPR058619">
    <property type="entry name" value="PhoQ/CarS-like_HATPase"/>
</dbReference>
<dbReference type="RefSeq" id="WP_074928728.1">
    <property type="nucleotide sequence ID" value="NZ_FOWR01000056.1"/>
</dbReference>
<evidence type="ECO:0000256" key="1">
    <source>
        <dbReference type="ARBA" id="ARBA00000085"/>
    </source>
</evidence>
<evidence type="ECO:0000313" key="15">
    <source>
        <dbReference type="Proteomes" id="UP000182692"/>
    </source>
</evidence>
<evidence type="ECO:0000256" key="8">
    <source>
        <dbReference type="ARBA" id="ARBA00022777"/>
    </source>
</evidence>
<proteinExistence type="predicted"/>
<keyword evidence="7" id="KW-0547">Nucleotide-binding</keyword>
<evidence type="ECO:0000256" key="12">
    <source>
        <dbReference type="SAM" id="Phobius"/>
    </source>
</evidence>
<dbReference type="GO" id="GO:0000160">
    <property type="term" value="P:phosphorelay signal transduction system"/>
    <property type="evidence" value="ECO:0007669"/>
    <property type="project" value="TreeGrafter"/>
</dbReference>